<feature type="transmembrane region" description="Helical" evidence="1">
    <location>
        <begin position="118"/>
        <end position="138"/>
    </location>
</feature>
<sequence length="144" mass="15999">MQLIEYMHMLGTMVSFTSGVPAIYKNVESRHETGLSNPLNSLSIFSTGLLVFAGLGRLPNIFRGLITAIKSKNKESIRRFTLISLGSTFVTVTFYITLVLMALYKQETTEKEREDKKIAQVLATIFTLAFVSAIAYLINGLAKI</sequence>
<feature type="transmembrane region" description="Helical" evidence="1">
    <location>
        <begin position="7"/>
        <end position="24"/>
    </location>
</feature>
<accession>A0A6C0BXK8</accession>
<keyword evidence="1" id="KW-0812">Transmembrane</keyword>
<keyword evidence="1" id="KW-0472">Membrane</keyword>
<dbReference type="EMBL" id="MN739284">
    <property type="protein sequence ID" value="QHS97057.1"/>
    <property type="molecule type" value="Genomic_DNA"/>
</dbReference>
<feature type="transmembrane region" description="Helical" evidence="1">
    <location>
        <begin position="82"/>
        <end position="103"/>
    </location>
</feature>
<name>A0A6C0BXK8_9ZZZZ</name>
<evidence type="ECO:0000256" key="1">
    <source>
        <dbReference type="SAM" id="Phobius"/>
    </source>
</evidence>
<reference evidence="2" key="1">
    <citation type="journal article" date="2020" name="Nature">
        <title>Giant virus diversity and host interactions through global metagenomics.</title>
        <authorList>
            <person name="Schulz F."/>
            <person name="Roux S."/>
            <person name="Paez-Espino D."/>
            <person name="Jungbluth S."/>
            <person name="Walsh D.A."/>
            <person name="Denef V.J."/>
            <person name="McMahon K.D."/>
            <person name="Konstantinidis K.T."/>
            <person name="Eloe-Fadrosh E.A."/>
            <person name="Kyrpides N.C."/>
            <person name="Woyke T."/>
        </authorList>
    </citation>
    <scope>NUCLEOTIDE SEQUENCE</scope>
    <source>
        <strain evidence="2">GVMAG-M-3300020166-5</strain>
    </source>
</reference>
<organism evidence="2">
    <name type="scientific">viral metagenome</name>
    <dbReference type="NCBI Taxonomy" id="1070528"/>
    <lineage>
        <taxon>unclassified sequences</taxon>
        <taxon>metagenomes</taxon>
        <taxon>organismal metagenomes</taxon>
    </lineage>
</organism>
<dbReference type="AlphaFoldDB" id="A0A6C0BXK8"/>
<keyword evidence="1" id="KW-1133">Transmembrane helix</keyword>
<feature type="transmembrane region" description="Helical" evidence="1">
    <location>
        <begin position="44"/>
        <end position="62"/>
    </location>
</feature>
<evidence type="ECO:0000313" key="2">
    <source>
        <dbReference type="EMBL" id="QHS97057.1"/>
    </source>
</evidence>
<proteinExistence type="predicted"/>
<protein>
    <submittedName>
        <fullName evidence="2">Uncharacterized protein</fullName>
    </submittedName>
</protein>